<dbReference type="EMBL" id="BMXL01000035">
    <property type="protein sequence ID" value="GHD35657.1"/>
    <property type="molecule type" value="Genomic_DNA"/>
</dbReference>
<name>A0A918XL88_9ACTN</name>
<protein>
    <recommendedName>
        <fullName evidence="1">DUF6457 domain-containing protein</fullName>
    </recommendedName>
</protein>
<keyword evidence="3" id="KW-1185">Reference proteome</keyword>
<reference evidence="2 3" key="1">
    <citation type="journal article" date="2014" name="Int. J. Syst. Evol. Microbiol.">
        <title>Complete genome sequence of Corynebacterium casei LMG S-19264T (=DSM 44701T), isolated from a smear-ripened cheese.</title>
        <authorList>
            <consortium name="US DOE Joint Genome Institute (JGI-PGF)"/>
            <person name="Walter F."/>
            <person name="Albersmeier A."/>
            <person name="Kalinowski J."/>
            <person name="Ruckert C."/>
        </authorList>
    </citation>
    <scope>NUCLEOTIDE SEQUENCE [LARGE SCALE GENOMIC DNA]</scope>
    <source>
        <strain evidence="2 3">KCTC 19473</strain>
    </source>
</reference>
<dbReference type="Pfam" id="PF20058">
    <property type="entry name" value="DUF6457"/>
    <property type="match status" value="1"/>
</dbReference>
<organism evidence="2 3">
    <name type="scientific">Nocardiopsis kunsanensis</name>
    <dbReference type="NCBI Taxonomy" id="141693"/>
    <lineage>
        <taxon>Bacteria</taxon>
        <taxon>Bacillati</taxon>
        <taxon>Actinomycetota</taxon>
        <taxon>Actinomycetes</taxon>
        <taxon>Streptosporangiales</taxon>
        <taxon>Nocardiopsidaceae</taxon>
        <taxon>Nocardiopsis</taxon>
    </lineage>
</organism>
<dbReference type="RefSeq" id="WP_017578461.1">
    <property type="nucleotide sequence ID" value="NZ_BMXL01000035.1"/>
</dbReference>
<evidence type="ECO:0000313" key="3">
    <source>
        <dbReference type="Proteomes" id="UP000654947"/>
    </source>
</evidence>
<accession>A0A918XL88</accession>
<evidence type="ECO:0000259" key="1">
    <source>
        <dbReference type="Pfam" id="PF20058"/>
    </source>
</evidence>
<sequence length="80" mass="8661">MTLVEWADLVRAELELNEQESMDRADVDRILDLTRDAAHSVARPAGPLTVYLMGIAVGRGADPEEAAALLSRLALDSAQE</sequence>
<dbReference type="Proteomes" id="UP000654947">
    <property type="component" value="Unassembled WGS sequence"/>
</dbReference>
<comment type="caution">
    <text evidence="2">The sequence shown here is derived from an EMBL/GenBank/DDBJ whole genome shotgun (WGS) entry which is preliminary data.</text>
</comment>
<proteinExistence type="predicted"/>
<gene>
    <name evidence="2" type="ORF">GCM10007147_42300</name>
</gene>
<dbReference type="InterPro" id="IPR045598">
    <property type="entry name" value="DUF6457"/>
</dbReference>
<feature type="domain" description="DUF6457" evidence="1">
    <location>
        <begin position="2"/>
        <end position="77"/>
    </location>
</feature>
<evidence type="ECO:0000313" key="2">
    <source>
        <dbReference type="EMBL" id="GHD35657.1"/>
    </source>
</evidence>
<dbReference type="AlphaFoldDB" id="A0A918XL88"/>